<evidence type="ECO:0000313" key="3">
    <source>
        <dbReference type="Proteomes" id="UP000077755"/>
    </source>
</evidence>
<reference evidence="2" key="1">
    <citation type="journal article" date="2016" name="Nat. Genet.">
        <title>A high-quality carrot genome assembly provides new insights into carotenoid accumulation and asterid genome evolution.</title>
        <authorList>
            <person name="Iorizzo M."/>
            <person name="Ellison S."/>
            <person name="Senalik D."/>
            <person name="Zeng P."/>
            <person name="Satapoomin P."/>
            <person name="Huang J."/>
            <person name="Bowman M."/>
            <person name="Iovene M."/>
            <person name="Sanseverino W."/>
            <person name="Cavagnaro P."/>
            <person name="Yildiz M."/>
            <person name="Macko-Podgorni A."/>
            <person name="Moranska E."/>
            <person name="Grzebelus E."/>
            <person name="Grzebelus D."/>
            <person name="Ashrafi H."/>
            <person name="Zheng Z."/>
            <person name="Cheng S."/>
            <person name="Spooner D."/>
            <person name="Van Deynze A."/>
            <person name="Simon P."/>
        </authorList>
    </citation>
    <scope>NUCLEOTIDE SEQUENCE</scope>
    <source>
        <tissue evidence="2">Leaf</tissue>
    </source>
</reference>
<dbReference type="Proteomes" id="UP000077755">
    <property type="component" value="Chromosome 4"/>
</dbReference>
<proteinExistence type="predicted"/>
<gene>
    <name evidence="2" type="ORF">DCAR_0417544</name>
</gene>
<sequence>MAEKQEQEDSKNESKPSFIEVVCKSSGKVRRFAPGTDAAFAVSLINKKLLLDGVSSRPQLASHIEAVKPGNDSEEPISFGPTAPLVNYGPPWVLHTVDSEGSRSAETESKLPLLYIAKIVLALLIVFAIGTILMLFLENLPALLLYIQYNM</sequence>
<keyword evidence="1" id="KW-1133">Transmembrane helix</keyword>
<dbReference type="PANTHER" id="PTHR36396">
    <property type="entry name" value="MALTASE-GLUCOAMYLASE, INTESTINAL PROTEIN"/>
    <property type="match status" value="1"/>
</dbReference>
<name>A0AAF1AWQ1_DAUCS</name>
<evidence type="ECO:0000313" key="2">
    <source>
        <dbReference type="EMBL" id="WOG98203.1"/>
    </source>
</evidence>
<feature type="transmembrane region" description="Helical" evidence="1">
    <location>
        <begin position="113"/>
        <end position="137"/>
    </location>
</feature>
<protein>
    <submittedName>
        <fullName evidence="2">Uncharacterized protein</fullName>
    </submittedName>
</protein>
<reference evidence="2" key="2">
    <citation type="submission" date="2022-03" db="EMBL/GenBank/DDBJ databases">
        <title>Draft title - Genomic analysis of global carrot germplasm unveils the trajectory of domestication and the origin of high carotenoid orange carrot.</title>
        <authorList>
            <person name="Iorizzo M."/>
            <person name="Ellison S."/>
            <person name="Senalik D."/>
            <person name="Macko-Podgorni A."/>
            <person name="Grzebelus D."/>
            <person name="Bostan H."/>
            <person name="Rolling W."/>
            <person name="Curaba J."/>
            <person name="Simon P."/>
        </authorList>
    </citation>
    <scope>NUCLEOTIDE SEQUENCE</scope>
    <source>
        <tissue evidence="2">Leaf</tissue>
    </source>
</reference>
<keyword evidence="3" id="KW-1185">Reference proteome</keyword>
<dbReference type="AlphaFoldDB" id="A0AAF1AWQ1"/>
<evidence type="ECO:0000256" key="1">
    <source>
        <dbReference type="SAM" id="Phobius"/>
    </source>
</evidence>
<accession>A0AAF1AWQ1</accession>
<dbReference type="PANTHER" id="PTHR36396:SF1">
    <property type="entry name" value="MALTASE-GLUCOAMYLASE, INTESTINAL PROTEIN"/>
    <property type="match status" value="1"/>
</dbReference>
<dbReference type="EMBL" id="CP093346">
    <property type="protein sequence ID" value="WOG98203.1"/>
    <property type="molecule type" value="Genomic_DNA"/>
</dbReference>
<keyword evidence="1" id="KW-0472">Membrane</keyword>
<keyword evidence="1" id="KW-0812">Transmembrane</keyword>
<organism evidence="2 3">
    <name type="scientific">Daucus carota subsp. sativus</name>
    <name type="common">Carrot</name>
    <dbReference type="NCBI Taxonomy" id="79200"/>
    <lineage>
        <taxon>Eukaryota</taxon>
        <taxon>Viridiplantae</taxon>
        <taxon>Streptophyta</taxon>
        <taxon>Embryophyta</taxon>
        <taxon>Tracheophyta</taxon>
        <taxon>Spermatophyta</taxon>
        <taxon>Magnoliopsida</taxon>
        <taxon>eudicotyledons</taxon>
        <taxon>Gunneridae</taxon>
        <taxon>Pentapetalae</taxon>
        <taxon>asterids</taxon>
        <taxon>campanulids</taxon>
        <taxon>Apiales</taxon>
        <taxon>Apiaceae</taxon>
        <taxon>Apioideae</taxon>
        <taxon>Scandiceae</taxon>
        <taxon>Daucinae</taxon>
        <taxon>Daucus</taxon>
        <taxon>Daucus sect. Daucus</taxon>
    </lineage>
</organism>